<dbReference type="PROSITE" id="PS51898">
    <property type="entry name" value="TYR_RECOMBINASE"/>
    <property type="match status" value="1"/>
</dbReference>
<dbReference type="Pfam" id="PF00589">
    <property type="entry name" value="Phage_integrase"/>
    <property type="match status" value="1"/>
</dbReference>
<dbReference type="AlphaFoldDB" id="A0A5J6SNQ2"/>
<keyword evidence="4" id="KW-1185">Reference proteome</keyword>
<dbReference type="EMBL" id="CP031223">
    <property type="protein sequence ID" value="QFF99606.1"/>
    <property type="molecule type" value="Genomic_DNA"/>
</dbReference>
<evidence type="ECO:0000313" key="3">
    <source>
        <dbReference type="EMBL" id="QFF99606.1"/>
    </source>
</evidence>
<evidence type="ECO:0000259" key="2">
    <source>
        <dbReference type="PROSITE" id="PS51898"/>
    </source>
</evidence>
<dbReference type="GO" id="GO:0006310">
    <property type="term" value="P:DNA recombination"/>
    <property type="evidence" value="ECO:0007669"/>
    <property type="project" value="UniProtKB-KW"/>
</dbReference>
<dbReference type="SUPFAM" id="SSF56349">
    <property type="entry name" value="DNA breaking-rejoining enzymes"/>
    <property type="match status" value="1"/>
</dbReference>
<dbReference type="GO" id="GO:0003677">
    <property type="term" value="F:DNA binding"/>
    <property type="evidence" value="ECO:0007669"/>
    <property type="project" value="InterPro"/>
</dbReference>
<evidence type="ECO:0000313" key="4">
    <source>
        <dbReference type="Proteomes" id="UP000325517"/>
    </source>
</evidence>
<gene>
    <name evidence="3" type="ORF">PB01_12620</name>
</gene>
<dbReference type="InterPro" id="IPR002104">
    <property type="entry name" value="Integrase_catalytic"/>
</dbReference>
<dbReference type="InterPro" id="IPR011010">
    <property type="entry name" value="DNA_brk_join_enz"/>
</dbReference>
<dbReference type="Proteomes" id="UP000325517">
    <property type="component" value="Chromosome"/>
</dbReference>
<proteinExistence type="predicted"/>
<sequence>MKVDTEIKLGATVEDVSLLLSVLDFTKFLELRNVTVVLLMYRCGLRIGTIVRMKGQQVDFVYQRLQLDEEVMKNHKGSILPVDEQMLYLLQGIGK</sequence>
<dbReference type="InterPro" id="IPR013762">
    <property type="entry name" value="Integrase-like_cat_sf"/>
</dbReference>
<keyword evidence="1" id="KW-0233">DNA recombination</keyword>
<organism evidence="3 4">
    <name type="scientific">Psychrobacillus glaciei</name>
    <dbReference type="NCBI Taxonomy" id="2283160"/>
    <lineage>
        <taxon>Bacteria</taxon>
        <taxon>Bacillati</taxon>
        <taxon>Bacillota</taxon>
        <taxon>Bacilli</taxon>
        <taxon>Bacillales</taxon>
        <taxon>Bacillaceae</taxon>
        <taxon>Psychrobacillus</taxon>
    </lineage>
</organism>
<reference evidence="3 4" key="1">
    <citation type="submission" date="2018-07" db="EMBL/GenBank/DDBJ databases">
        <title>Complete genome sequence of Psychrobacillus sp. PB01, isolated from iceberg, and comparative genome analysis of Psychrobacillus strains.</title>
        <authorList>
            <person name="Lee P.C."/>
        </authorList>
    </citation>
    <scope>NUCLEOTIDE SEQUENCE [LARGE SCALE GENOMIC DNA]</scope>
    <source>
        <strain evidence="3 4">PB01</strain>
    </source>
</reference>
<dbReference type="Gene3D" id="1.10.443.10">
    <property type="entry name" value="Intergrase catalytic core"/>
    <property type="match status" value="1"/>
</dbReference>
<feature type="domain" description="Tyr recombinase" evidence="2">
    <location>
        <begin position="6"/>
        <end position="95"/>
    </location>
</feature>
<protein>
    <submittedName>
        <fullName evidence="3">Site-specific integrase</fullName>
    </submittedName>
</protein>
<dbReference type="OrthoDB" id="2423890at2"/>
<accession>A0A5J6SNQ2</accession>
<dbReference type="GO" id="GO:0015074">
    <property type="term" value="P:DNA integration"/>
    <property type="evidence" value="ECO:0007669"/>
    <property type="project" value="InterPro"/>
</dbReference>
<dbReference type="KEGG" id="psyo:PB01_12620"/>
<evidence type="ECO:0000256" key="1">
    <source>
        <dbReference type="ARBA" id="ARBA00023172"/>
    </source>
</evidence>
<name>A0A5J6SNQ2_9BACI</name>